<comment type="caution">
    <text evidence="1">The sequence shown here is derived from an EMBL/GenBank/DDBJ whole genome shotgun (WGS) entry which is preliminary data.</text>
</comment>
<dbReference type="EMBL" id="JBHSDR010000002">
    <property type="protein sequence ID" value="MFC4293445.1"/>
    <property type="molecule type" value="Genomic_DNA"/>
</dbReference>
<organism evidence="1 2">
    <name type="scientific">Novosphingobium tardum</name>
    <dbReference type="NCBI Taxonomy" id="1538021"/>
    <lineage>
        <taxon>Bacteria</taxon>
        <taxon>Pseudomonadati</taxon>
        <taxon>Pseudomonadota</taxon>
        <taxon>Alphaproteobacteria</taxon>
        <taxon>Sphingomonadales</taxon>
        <taxon>Sphingomonadaceae</taxon>
        <taxon>Novosphingobium</taxon>
    </lineage>
</organism>
<sequence>MTAGPGSEAGAAPIKIRLKPAMRARWDLPDIGYPLTFEHFAAALDGDGELPFAVMLSLLQKRSAAAGSDWQTLEPALKRLAEIVTPAEDRDVVSALTIAA</sequence>
<dbReference type="RefSeq" id="WP_379536942.1">
    <property type="nucleotide sequence ID" value="NZ_JBHSDR010000002.1"/>
</dbReference>
<evidence type="ECO:0000313" key="2">
    <source>
        <dbReference type="Proteomes" id="UP001595828"/>
    </source>
</evidence>
<gene>
    <name evidence="1" type="ORF">ACFO0A_00050</name>
</gene>
<evidence type="ECO:0008006" key="3">
    <source>
        <dbReference type="Google" id="ProtNLM"/>
    </source>
</evidence>
<accession>A0ABV8RJJ8</accession>
<reference evidence="2" key="1">
    <citation type="journal article" date="2019" name="Int. J. Syst. Evol. Microbiol.">
        <title>The Global Catalogue of Microorganisms (GCM) 10K type strain sequencing project: providing services to taxonomists for standard genome sequencing and annotation.</title>
        <authorList>
            <consortium name="The Broad Institute Genomics Platform"/>
            <consortium name="The Broad Institute Genome Sequencing Center for Infectious Disease"/>
            <person name="Wu L."/>
            <person name="Ma J."/>
        </authorList>
    </citation>
    <scope>NUCLEOTIDE SEQUENCE [LARGE SCALE GENOMIC DNA]</scope>
    <source>
        <strain evidence="2">CGMCC 1.12989</strain>
    </source>
</reference>
<keyword evidence="2" id="KW-1185">Reference proteome</keyword>
<proteinExistence type="predicted"/>
<protein>
    <recommendedName>
        <fullName evidence="3">Tail assembly chaperone</fullName>
    </recommendedName>
</protein>
<evidence type="ECO:0000313" key="1">
    <source>
        <dbReference type="EMBL" id="MFC4293445.1"/>
    </source>
</evidence>
<name>A0ABV8RJJ8_9SPHN</name>
<dbReference type="Proteomes" id="UP001595828">
    <property type="component" value="Unassembled WGS sequence"/>
</dbReference>